<reference evidence="1" key="1">
    <citation type="submission" date="2017-02" db="UniProtKB">
        <authorList>
            <consortium name="WormBaseParasite"/>
        </authorList>
    </citation>
    <scope>IDENTIFICATION</scope>
</reference>
<organism evidence="1">
    <name type="scientific">Brugia timori</name>
    <dbReference type="NCBI Taxonomy" id="42155"/>
    <lineage>
        <taxon>Eukaryota</taxon>
        <taxon>Metazoa</taxon>
        <taxon>Ecdysozoa</taxon>
        <taxon>Nematoda</taxon>
        <taxon>Chromadorea</taxon>
        <taxon>Rhabditida</taxon>
        <taxon>Spirurina</taxon>
        <taxon>Spiruromorpha</taxon>
        <taxon>Filarioidea</taxon>
        <taxon>Onchocercidae</taxon>
        <taxon>Brugia</taxon>
    </lineage>
</organism>
<accession>A0A0R3RCU3</accession>
<name>A0A0R3RCU3_9BILA</name>
<dbReference type="AlphaFoldDB" id="A0A0R3RCU3"/>
<sequence length="51" mass="5575">LFALTAAIHILVCKECTKSLAIPFDASSSINVDNVSSALYQNIAIIYFKQK</sequence>
<evidence type="ECO:0000313" key="1">
    <source>
        <dbReference type="WBParaSite" id="BTMF_0001786501-mRNA-1"/>
    </source>
</evidence>
<dbReference type="WBParaSite" id="BTMF_0001786501-mRNA-1">
    <property type="protein sequence ID" value="BTMF_0001786501-mRNA-1"/>
    <property type="gene ID" value="BTMF_0001786501"/>
</dbReference>
<protein>
    <submittedName>
        <fullName evidence="1">Protein yippee-like</fullName>
    </submittedName>
</protein>
<proteinExistence type="predicted"/>